<sequence length="85" mass="9780">MCFNVRGSEVEWQSEQEKKESKSIYHSEKEDSYIPIVPKTIEGPEILEKGEKTQDSKKIENSKVVPEIPKDHSSSEAKSKDTEKR</sequence>
<proteinExistence type="predicted"/>
<dbReference type="EMBL" id="JANEYF010000012">
    <property type="protein sequence ID" value="KAJ8972795.1"/>
    <property type="molecule type" value="Genomic_DNA"/>
</dbReference>
<accession>A0AAV8ZWI2</accession>
<dbReference type="Proteomes" id="UP001162156">
    <property type="component" value="Unassembled WGS sequence"/>
</dbReference>
<feature type="compositionally biased region" description="Basic and acidic residues" evidence="1">
    <location>
        <begin position="15"/>
        <end position="32"/>
    </location>
</feature>
<gene>
    <name evidence="2" type="ORF">NQ314_000031</name>
</gene>
<evidence type="ECO:0000256" key="1">
    <source>
        <dbReference type="SAM" id="MobiDB-lite"/>
    </source>
</evidence>
<feature type="region of interest" description="Disordered" evidence="1">
    <location>
        <begin position="1"/>
        <end position="85"/>
    </location>
</feature>
<keyword evidence="3" id="KW-1185">Reference proteome</keyword>
<protein>
    <submittedName>
        <fullName evidence="2">Uncharacterized protein</fullName>
    </submittedName>
</protein>
<feature type="compositionally biased region" description="Basic and acidic residues" evidence="1">
    <location>
        <begin position="68"/>
        <end position="85"/>
    </location>
</feature>
<name>A0AAV8ZWI2_9CUCU</name>
<evidence type="ECO:0000313" key="2">
    <source>
        <dbReference type="EMBL" id="KAJ8972795.1"/>
    </source>
</evidence>
<comment type="caution">
    <text evidence="2">The sequence shown here is derived from an EMBL/GenBank/DDBJ whole genome shotgun (WGS) entry which is preliminary data.</text>
</comment>
<evidence type="ECO:0000313" key="3">
    <source>
        <dbReference type="Proteomes" id="UP001162156"/>
    </source>
</evidence>
<feature type="compositionally biased region" description="Basic and acidic residues" evidence="1">
    <location>
        <begin position="46"/>
        <end position="61"/>
    </location>
</feature>
<organism evidence="2 3">
    <name type="scientific">Rhamnusium bicolor</name>
    <dbReference type="NCBI Taxonomy" id="1586634"/>
    <lineage>
        <taxon>Eukaryota</taxon>
        <taxon>Metazoa</taxon>
        <taxon>Ecdysozoa</taxon>
        <taxon>Arthropoda</taxon>
        <taxon>Hexapoda</taxon>
        <taxon>Insecta</taxon>
        <taxon>Pterygota</taxon>
        <taxon>Neoptera</taxon>
        <taxon>Endopterygota</taxon>
        <taxon>Coleoptera</taxon>
        <taxon>Polyphaga</taxon>
        <taxon>Cucujiformia</taxon>
        <taxon>Chrysomeloidea</taxon>
        <taxon>Cerambycidae</taxon>
        <taxon>Lepturinae</taxon>
        <taxon>Rhagiini</taxon>
        <taxon>Rhamnusium</taxon>
    </lineage>
</organism>
<dbReference type="AlphaFoldDB" id="A0AAV8ZWI2"/>
<reference evidence="2" key="1">
    <citation type="journal article" date="2023" name="Insect Mol. Biol.">
        <title>Genome sequencing provides insights into the evolution of gene families encoding plant cell wall-degrading enzymes in longhorned beetles.</title>
        <authorList>
            <person name="Shin N.R."/>
            <person name="Okamura Y."/>
            <person name="Kirsch R."/>
            <person name="Pauchet Y."/>
        </authorList>
    </citation>
    <scope>NUCLEOTIDE SEQUENCE</scope>
    <source>
        <strain evidence="2">RBIC_L_NR</strain>
    </source>
</reference>